<dbReference type="Pfam" id="PF00440">
    <property type="entry name" value="TetR_N"/>
    <property type="match status" value="1"/>
</dbReference>
<dbReference type="InterPro" id="IPR009057">
    <property type="entry name" value="Homeodomain-like_sf"/>
</dbReference>
<dbReference type="AlphaFoldDB" id="A0A401FJ24"/>
<comment type="caution">
    <text evidence="4">The sequence shown here is derived from an EMBL/GenBank/DDBJ whole genome shotgun (WGS) entry which is preliminary data.</text>
</comment>
<dbReference type="EMBL" id="BEXA01000001">
    <property type="protein sequence ID" value="GAY72390.1"/>
    <property type="molecule type" value="Genomic_DNA"/>
</dbReference>
<accession>A0A401FJ24</accession>
<dbReference type="SUPFAM" id="SSF46689">
    <property type="entry name" value="Homeodomain-like"/>
    <property type="match status" value="1"/>
</dbReference>
<dbReference type="InterPro" id="IPR050624">
    <property type="entry name" value="HTH-type_Tx_Regulator"/>
</dbReference>
<name>A0A401FJ24_9LACO</name>
<evidence type="ECO:0000256" key="1">
    <source>
        <dbReference type="ARBA" id="ARBA00023125"/>
    </source>
</evidence>
<sequence>MKYDLTRKPTRGATRTLNTFAETMQQLLVTKPFEKISVNEIAKNSKLPRATFYNYFDDKYDLANYCWYAMSQEINLDEYEKFKPAELITVYFERLFELLNANGELLTGIKQHNSADGLLLTSFSNYFKGEVRKIASRFDNKRTTDVPSQLVADHYCSTILLVLEWCFFYDNQVNRQTAYRYLNELLSIKR</sequence>
<dbReference type="PANTHER" id="PTHR43479">
    <property type="entry name" value="ACREF/ENVCD OPERON REPRESSOR-RELATED"/>
    <property type="match status" value="1"/>
</dbReference>
<dbReference type="OrthoDB" id="9810250at2"/>
<gene>
    <name evidence="4" type="ORF">NBRC111893_536</name>
</gene>
<dbReference type="PROSITE" id="PS50977">
    <property type="entry name" value="HTH_TETR_2"/>
    <property type="match status" value="1"/>
</dbReference>
<evidence type="ECO:0000313" key="4">
    <source>
        <dbReference type="EMBL" id="GAY72390.1"/>
    </source>
</evidence>
<evidence type="ECO:0000256" key="2">
    <source>
        <dbReference type="PROSITE-ProRule" id="PRU00335"/>
    </source>
</evidence>
<dbReference type="GO" id="GO:0003677">
    <property type="term" value="F:DNA binding"/>
    <property type="evidence" value="ECO:0007669"/>
    <property type="project" value="UniProtKB-UniRule"/>
</dbReference>
<dbReference type="RefSeq" id="WP_125007809.1">
    <property type="nucleotide sequence ID" value="NZ_BEXA01000001.1"/>
</dbReference>
<feature type="DNA-binding region" description="H-T-H motif" evidence="2">
    <location>
        <begin position="37"/>
        <end position="56"/>
    </location>
</feature>
<dbReference type="Gene3D" id="1.10.357.10">
    <property type="entry name" value="Tetracycline Repressor, domain 2"/>
    <property type="match status" value="1"/>
</dbReference>
<dbReference type="Proteomes" id="UP000286974">
    <property type="component" value="Unassembled WGS sequence"/>
</dbReference>
<organism evidence="4 5">
    <name type="scientific">Lentilactobacillus kosonis</name>
    <dbReference type="NCBI Taxonomy" id="2810561"/>
    <lineage>
        <taxon>Bacteria</taxon>
        <taxon>Bacillati</taxon>
        <taxon>Bacillota</taxon>
        <taxon>Bacilli</taxon>
        <taxon>Lactobacillales</taxon>
        <taxon>Lactobacillaceae</taxon>
        <taxon>Lentilactobacillus</taxon>
    </lineage>
</organism>
<keyword evidence="1 2" id="KW-0238">DNA-binding</keyword>
<evidence type="ECO:0000313" key="5">
    <source>
        <dbReference type="Proteomes" id="UP000286974"/>
    </source>
</evidence>
<protein>
    <submittedName>
        <fullName evidence="4">Transcriptional regulator, TetR family</fullName>
    </submittedName>
</protein>
<reference evidence="4 5" key="1">
    <citation type="submission" date="2017-11" db="EMBL/GenBank/DDBJ databases">
        <title>Draft Genome Sequence of Lactobacillus curieae NBRC 111893 isolated from Koso, a Japanese sugar-Vegetable Fermented Beverage.</title>
        <authorList>
            <person name="Chiou T.Y."/>
            <person name="Oshima K."/>
            <person name="Suda W."/>
            <person name="Hattori M."/>
            <person name="Takahashi T."/>
        </authorList>
    </citation>
    <scope>NUCLEOTIDE SEQUENCE [LARGE SCALE GENOMIC DNA]</scope>
    <source>
        <strain evidence="4 5">NBRC111893</strain>
    </source>
</reference>
<evidence type="ECO:0000259" key="3">
    <source>
        <dbReference type="PROSITE" id="PS50977"/>
    </source>
</evidence>
<proteinExistence type="predicted"/>
<dbReference type="PANTHER" id="PTHR43479:SF7">
    <property type="entry name" value="TETR-FAMILY TRANSCRIPTIONAL REGULATOR"/>
    <property type="match status" value="1"/>
</dbReference>
<feature type="domain" description="HTH tetR-type" evidence="3">
    <location>
        <begin position="14"/>
        <end position="74"/>
    </location>
</feature>
<dbReference type="InterPro" id="IPR001647">
    <property type="entry name" value="HTH_TetR"/>
</dbReference>
<keyword evidence="5" id="KW-1185">Reference proteome</keyword>